<keyword evidence="8" id="KW-1185">Reference proteome</keyword>
<reference evidence="7 8" key="1">
    <citation type="submission" date="2013-11" db="EMBL/GenBank/DDBJ databases">
        <title>Genome sequencing of Stegodyphus mimosarum.</title>
        <authorList>
            <person name="Bechsgaard J."/>
        </authorList>
    </citation>
    <scope>NUCLEOTIDE SEQUENCE [LARGE SCALE GENOMIC DNA]</scope>
</reference>
<dbReference type="InterPro" id="IPR050131">
    <property type="entry name" value="Peptidase_S8_subtilisin-like"/>
</dbReference>
<evidence type="ECO:0000256" key="3">
    <source>
        <dbReference type="ARBA" id="ARBA00022801"/>
    </source>
</evidence>
<dbReference type="Gene3D" id="3.40.50.200">
    <property type="entry name" value="Peptidase S8/S53 domain"/>
    <property type="match status" value="1"/>
</dbReference>
<dbReference type="Pfam" id="PF00082">
    <property type="entry name" value="Peptidase_S8"/>
    <property type="match status" value="1"/>
</dbReference>
<dbReference type="GO" id="GO:0008240">
    <property type="term" value="F:tripeptidyl-peptidase activity"/>
    <property type="evidence" value="ECO:0007669"/>
    <property type="project" value="TreeGrafter"/>
</dbReference>
<sequence>MTNNSLDFPGWALLPKRETNVSLFLDKHPEYDGRGVKIAILDSGIDPGAKGLQKTSTGQQKIIEMMDATGAGDIDTSTVVEMTDGYITGLTGRKLKIPPSWQNPSGKFHIGVKNAYELYPKQLRERIRKARKEKHWDPFHKERQAKISQELQVLNASLSKLSQVPFKSKMEKEDLEAKLEILNSLEKKFCDVGPTYDCIVFHDGRQWRVAVDTSEHGELEECTLLGTYSETFDFAMLTELDRLNYCVNVHEDGNLLEIVSNSSVHGTHVASIAAACFPDEPEKNGIAPGAQIISICIGDLRLGSMETGSALTRALIKVISSHCDVINISYGEHSHWCGG</sequence>
<dbReference type="GO" id="GO:0006508">
    <property type="term" value="P:proteolysis"/>
    <property type="evidence" value="ECO:0007669"/>
    <property type="project" value="UniProtKB-KW"/>
</dbReference>
<dbReference type="AlphaFoldDB" id="A0A087UPN3"/>
<proteinExistence type="inferred from homology"/>
<keyword evidence="2" id="KW-0645">Protease</keyword>
<dbReference type="PANTHER" id="PTHR43806">
    <property type="entry name" value="PEPTIDASE S8"/>
    <property type="match status" value="1"/>
</dbReference>
<dbReference type="STRING" id="407821.A0A087UPN3"/>
<dbReference type="PROSITE" id="PS51892">
    <property type="entry name" value="SUBTILASE"/>
    <property type="match status" value="1"/>
</dbReference>
<evidence type="ECO:0000313" key="8">
    <source>
        <dbReference type="Proteomes" id="UP000054359"/>
    </source>
</evidence>
<dbReference type="InterPro" id="IPR036852">
    <property type="entry name" value="Peptidase_S8/S53_dom_sf"/>
</dbReference>
<gene>
    <name evidence="7" type="ORF">X975_26262</name>
</gene>
<dbReference type="PROSITE" id="PS00137">
    <property type="entry name" value="SUBTILASE_HIS"/>
    <property type="match status" value="1"/>
</dbReference>
<accession>A0A087UPN3</accession>
<feature type="non-terminal residue" evidence="7">
    <location>
        <position position="339"/>
    </location>
</feature>
<comment type="similarity">
    <text evidence="1 5">Belongs to the peptidase S8 family.</text>
</comment>
<evidence type="ECO:0000256" key="2">
    <source>
        <dbReference type="ARBA" id="ARBA00022670"/>
    </source>
</evidence>
<dbReference type="Proteomes" id="UP000054359">
    <property type="component" value="Unassembled WGS sequence"/>
</dbReference>
<dbReference type="OrthoDB" id="6424942at2759"/>
<protein>
    <submittedName>
        <fullName evidence="7">Tripeptidyl-peptidase 2</fullName>
    </submittedName>
</protein>
<keyword evidence="3" id="KW-0378">Hydrolase</keyword>
<dbReference type="GO" id="GO:0005829">
    <property type="term" value="C:cytosol"/>
    <property type="evidence" value="ECO:0007669"/>
    <property type="project" value="TreeGrafter"/>
</dbReference>
<dbReference type="Gene3D" id="2.20.25.690">
    <property type="match status" value="2"/>
</dbReference>
<evidence type="ECO:0000256" key="4">
    <source>
        <dbReference type="ARBA" id="ARBA00022825"/>
    </source>
</evidence>
<dbReference type="InterPro" id="IPR000209">
    <property type="entry name" value="Peptidase_S8/S53_dom"/>
</dbReference>
<evidence type="ECO:0000313" key="7">
    <source>
        <dbReference type="EMBL" id="KFM79322.1"/>
    </source>
</evidence>
<keyword evidence="4" id="KW-0720">Serine protease</keyword>
<dbReference type="InterPro" id="IPR022398">
    <property type="entry name" value="Peptidase_S8_His-AS"/>
</dbReference>
<dbReference type="EMBL" id="KK120904">
    <property type="protein sequence ID" value="KFM79322.1"/>
    <property type="molecule type" value="Genomic_DNA"/>
</dbReference>
<dbReference type="PANTHER" id="PTHR43806:SF14">
    <property type="entry name" value="TRIPEPTIDYL-PEPTIDASE 2"/>
    <property type="match status" value="1"/>
</dbReference>
<dbReference type="OMA" id="KKETCAD"/>
<name>A0A087UPN3_STEMI</name>
<dbReference type="GO" id="GO:0004252">
    <property type="term" value="F:serine-type endopeptidase activity"/>
    <property type="evidence" value="ECO:0007669"/>
    <property type="project" value="InterPro"/>
</dbReference>
<dbReference type="PRINTS" id="PR00723">
    <property type="entry name" value="SUBTILISIN"/>
</dbReference>
<evidence type="ECO:0000256" key="5">
    <source>
        <dbReference type="PROSITE-ProRule" id="PRU01240"/>
    </source>
</evidence>
<organism evidence="7 8">
    <name type="scientific">Stegodyphus mimosarum</name>
    <name type="common">African social velvet spider</name>
    <dbReference type="NCBI Taxonomy" id="407821"/>
    <lineage>
        <taxon>Eukaryota</taxon>
        <taxon>Metazoa</taxon>
        <taxon>Ecdysozoa</taxon>
        <taxon>Arthropoda</taxon>
        <taxon>Chelicerata</taxon>
        <taxon>Arachnida</taxon>
        <taxon>Araneae</taxon>
        <taxon>Araneomorphae</taxon>
        <taxon>Entelegynae</taxon>
        <taxon>Eresoidea</taxon>
        <taxon>Eresidae</taxon>
        <taxon>Stegodyphus</taxon>
    </lineage>
</organism>
<dbReference type="InterPro" id="IPR015500">
    <property type="entry name" value="Peptidase_S8_subtilisin-rel"/>
</dbReference>
<feature type="domain" description="Peptidase S8/S53" evidence="6">
    <location>
        <begin position="33"/>
        <end position="334"/>
    </location>
</feature>
<dbReference type="SUPFAM" id="SSF52743">
    <property type="entry name" value="Subtilisin-like"/>
    <property type="match status" value="1"/>
</dbReference>
<evidence type="ECO:0000256" key="1">
    <source>
        <dbReference type="ARBA" id="ARBA00011073"/>
    </source>
</evidence>
<comment type="caution">
    <text evidence="5">Lacks conserved residue(s) required for the propagation of feature annotation.</text>
</comment>
<evidence type="ECO:0000259" key="6">
    <source>
        <dbReference type="Pfam" id="PF00082"/>
    </source>
</evidence>